<evidence type="ECO:0000313" key="4">
    <source>
        <dbReference type="Proteomes" id="UP001215598"/>
    </source>
</evidence>
<accession>A0AAD7HNG0</accession>
<name>A0AAD7HNG0_9AGAR</name>
<keyword evidence="4" id="KW-1185">Reference proteome</keyword>
<organism evidence="3 4">
    <name type="scientific">Mycena metata</name>
    <dbReference type="NCBI Taxonomy" id="1033252"/>
    <lineage>
        <taxon>Eukaryota</taxon>
        <taxon>Fungi</taxon>
        <taxon>Dikarya</taxon>
        <taxon>Basidiomycota</taxon>
        <taxon>Agaricomycotina</taxon>
        <taxon>Agaricomycetes</taxon>
        <taxon>Agaricomycetidae</taxon>
        <taxon>Agaricales</taxon>
        <taxon>Marasmiineae</taxon>
        <taxon>Mycenaceae</taxon>
        <taxon>Mycena</taxon>
    </lineage>
</organism>
<proteinExistence type="predicted"/>
<keyword evidence="1" id="KW-0175">Coiled coil</keyword>
<dbReference type="EMBL" id="JARKIB010000199">
    <property type="protein sequence ID" value="KAJ7724753.1"/>
    <property type="molecule type" value="Genomic_DNA"/>
</dbReference>
<feature type="coiled-coil region" evidence="1">
    <location>
        <begin position="299"/>
        <end position="333"/>
    </location>
</feature>
<comment type="caution">
    <text evidence="3">The sequence shown here is derived from an EMBL/GenBank/DDBJ whole genome shotgun (WGS) entry which is preliminary data.</text>
</comment>
<feature type="coiled-coil region" evidence="1">
    <location>
        <begin position="166"/>
        <end position="193"/>
    </location>
</feature>
<evidence type="ECO:0000313" key="3">
    <source>
        <dbReference type="EMBL" id="KAJ7724753.1"/>
    </source>
</evidence>
<sequence>MAKSFVRLASPFVALEPPPPAVVQLLIQTDLNAPTLTGLLIHEDLNDLVPPAKKRVVFATTPHNLYPPPSILPDMIPPPPGLTRRTLENHDAWTIEAAETAVIKTTVHDLADAILDTTKCITDQDKKLLDQVYQEAVQMHPLLREYQGNWATNCILQAHLKITTQAAKKMAEAKEAEQLLAAANEVIAKWRSRRFRRWKRKRNGLNTSSPIASSGALLLIASPPSSSIAACALQTLYMRSEHAMDLDPGIPDGGAKRRHEESSPAKIRVVGGPQRESYDHAKDMEAYHKDHATLTRQKNTQLAAENQQILAQLQAAEKVQAEHAARIKSLQHELFSKSQLIADMQRHEGQLEAQFIGDQEKLQELVNHCNTMLPQILETQKLLAQRNDDVENLNRLLFQKKDEAIQLRVYNYLQSKKNTPQTKPPARRGTRTSLDPVHNSSTRTIEIPLDPIPVPRTPKGKPNPKSKAKLAATPELASLFGTDVDTLGGFMSKFERLVINDDATITVEGTTPKKRNGKKFKQLSKSLVTHIHAALHSATYAKFAVNQANEFCVYNPAEEHKVAACKEDFVDPPEDVYQWDFSGGYTESRWNTQMIEKIVNAALEDDGDDGPIAMADVDPEYMMSLMKDKLKRYYRGWKGFQPRFNKKLGRMETKREAKARRTQAYEQHQLATRSNSSKHCKYEDRIQTIITTIDIKKAEGSADKIATWERLLEMAELLGEQGMSSEEEDEVEVEDTKMLIFKVKLCVWREPRVVDYFRFVDKQAALYKKHQRGLIPHTRVRTGVPSSSKVPRGLPMSLYSGEWIKNATPAYVKDLKISKEAFELFVAASVEPFDGHIENGMGVFGVHFGDPRFLLEIPGPEHATAPDAYSFRKGNFKRPLWINPHLPYLLLLPRDNAFHGPLFQCLNVDKHNVPVEKLNIVAPGSFEHDIRWGLKMDLIDRWLHLESVLRMMLRLMIDLYGGHIAEGVYGFLSPISYRYTERNARSRSAAVDIALRSRDAFLPLMAQITLMFILLDARDPKHWRDRLQGRTKLHWQ</sequence>
<dbReference type="AlphaFoldDB" id="A0AAD7HNG0"/>
<feature type="compositionally biased region" description="Basic residues" evidence="2">
    <location>
        <begin position="458"/>
        <end position="468"/>
    </location>
</feature>
<reference evidence="3" key="1">
    <citation type="submission" date="2023-03" db="EMBL/GenBank/DDBJ databases">
        <title>Massive genome expansion in bonnet fungi (Mycena s.s.) driven by repeated elements and novel gene families across ecological guilds.</title>
        <authorList>
            <consortium name="Lawrence Berkeley National Laboratory"/>
            <person name="Harder C.B."/>
            <person name="Miyauchi S."/>
            <person name="Viragh M."/>
            <person name="Kuo A."/>
            <person name="Thoen E."/>
            <person name="Andreopoulos B."/>
            <person name="Lu D."/>
            <person name="Skrede I."/>
            <person name="Drula E."/>
            <person name="Henrissat B."/>
            <person name="Morin E."/>
            <person name="Kohler A."/>
            <person name="Barry K."/>
            <person name="LaButti K."/>
            <person name="Morin E."/>
            <person name="Salamov A."/>
            <person name="Lipzen A."/>
            <person name="Mereny Z."/>
            <person name="Hegedus B."/>
            <person name="Baldrian P."/>
            <person name="Stursova M."/>
            <person name="Weitz H."/>
            <person name="Taylor A."/>
            <person name="Grigoriev I.V."/>
            <person name="Nagy L.G."/>
            <person name="Martin F."/>
            <person name="Kauserud H."/>
        </authorList>
    </citation>
    <scope>NUCLEOTIDE SEQUENCE</scope>
    <source>
        <strain evidence="3">CBHHK182m</strain>
    </source>
</reference>
<protein>
    <submittedName>
        <fullName evidence="3">Uncharacterized protein</fullName>
    </submittedName>
</protein>
<evidence type="ECO:0000256" key="1">
    <source>
        <dbReference type="SAM" id="Coils"/>
    </source>
</evidence>
<feature type="region of interest" description="Disordered" evidence="2">
    <location>
        <begin position="415"/>
        <end position="468"/>
    </location>
</feature>
<gene>
    <name evidence="3" type="ORF">B0H16DRAFT_1736503</name>
</gene>
<dbReference type="Proteomes" id="UP001215598">
    <property type="component" value="Unassembled WGS sequence"/>
</dbReference>
<evidence type="ECO:0000256" key="2">
    <source>
        <dbReference type="SAM" id="MobiDB-lite"/>
    </source>
</evidence>